<evidence type="ECO:0000313" key="3">
    <source>
        <dbReference type="EMBL" id="MDO6415383.1"/>
    </source>
</evidence>
<dbReference type="Gene3D" id="1.10.10.2830">
    <property type="match status" value="1"/>
</dbReference>
<dbReference type="EMBL" id="JAUOTP010000005">
    <property type="protein sequence ID" value="MDO6415383.1"/>
    <property type="molecule type" value="Genomic_DNA"/>
</dbReference>
<name>A0ABT8YAM2_9SPHN</name>
<dbReference type="SUPFAM" id="SSF110849">
    <property type="entry name" value="ParB/Sulfiredoxin"/>
    <property type="match status" value="1"/>
</dbReference>
<dbReference type="SUPFAM" id="SSF109709">
    <property type="entry name" value="KorB DNA-binding domain-like"/>
    <property type="match status" value="1"/>
</dbReference>
<evidence type="ECO:0000256" key="1">
    <source>
        <dbReference type="SAM" id="MobiDB-lite"/>
    </source>
</evidence>
<accession>A0ABT8YAM2</accession>
<gene>
    <name evidence="3" type="ORF">Q4F19_13400</name>
</gene>
<dbReference type="Pfam" id="PF02195">
    <property type="entry name" value="ParB_N"/>
    <property type="match status" value="1"/>
</dbReference>
<evidence type="ECO:0000259" key="2">
    <source>
        <dbReference type="SMART" id="SM00470"/>
    </source>
</evidence>
<protein>
    <submittedName>
        <fullName evidence="3">ParB N-terminal domain-containing protein</fullName>
    </submittedName>
</protein>
<dbReference type="PANTHER" id="PTHR33375:SF7">
    <property type="entry name" value="CHROMOSOME 2-PARTITIONING PROTEIN PARB-RELATED"/>
    <property type="match status" value="1"/>
</dbReference>
<dbReference type="CDD" id="cd16406">
    <property type="entry name" value="ParB_N_like"/>
    <property type="match status" value="1"/>
</dbReference>
<feature type="compositionally biased region" description="Acidic residues" evidence="1">
    <location>
        <begin position="655"/>
        <end position="668"/>
    </location>
</feature>
<dbReference type="Gene3D" id="3.90.1530.30">
    <property type="match status" value="1"/>
</dbReference>
<dbReference type="SMART" id="SM00470">
    <property type="entry name" value="ParB"/>
    <property type="match status" value="1"/>
</dbReference>
<organism evidence="3 4">
    <name type="scientific">Sphingomonas natans</name>
    <dbReference type="NCBI Taxonomy" id="3063330"/>
    <lineage>
        <taxon>Bacteria</taxon>
        <taxon>Pseudomonadati</taxon>
        <taxon>Pseudomonadota</taxon>
        <taxon>Alphaproteobacteria</taxon>
        <taxon>Sphingomonadales</taxon>
        <taxon>Sphingomonadaceae</taxon>
        <taxon>Sphingomonas</taxon>
    </lineage>
</organism>
<dbReference type="RefSeq" id="WP_303543354.1">
    <property type="nucleotide sequence ID" value="NZ_JAUOTP010000005.1"/>
</dbReference>
<dbReference type="InterPro" id="IPR036086">
    <property type="entry name" value="ParB/Sulfiredoxin_sf"/>
</dbReference>
<proteinExistence type="predicted"/>
<comment type="caution">
    <text evidence="3">The sequence shown here is derived from an EMBL/GenBank/DDBJ whole genome shotgun (WGS) entry which is preliminary data.</text>
</comment>
<reference evidence="3" key="1">
    <citation type="submission" date="2023-07" db="EMBL/GenBank/DDBJ databases">
        <authorList>
            <person name="Kim M."/>
        </authorList>
    </citation>
    <scope>NUCLEOTIDE SEQUENCE</scope>
    <source>
        <strain evidence="3">BIUV-7</strain>
    </source>
</reference>
<feature type="region of interest" description="Disordered" evidence="1">
    <location>
        <begin position="641"/>
        <end position="668"/>
    </location>
</feature>
<sequence length="668" mass="72987">MTQLPILVPAAKLAPSPLNVRTSSDPAADAQLEANIAERGIIQNLVGLPVPRKKGHYRITAGGRRLSCVHRLIEAGTFPSDYPVPVLILADANDAIEISLSENFFRLALNPADACRAFQDIIQTERKSPADVAKRFGLTERFVLGRLRLASLADAIFQALAAGEITLDVASAYASTSDVERQAVIYEQLNGTYYSDNVGEIRRRLASYSYRASDPRALLVGRDAYLAAGGRVDSDLFTDVDTEAWLDTQLVDRLVEQRLADAAAQVRERDGFAEVRVVSATHVPYAVTYDLQPLRGELPPLTSEEELRQSEIEQTIEAIEAAAGEDSLTDDEEARLEALEEELGALVDRAPILTDDQRNGAIAFVVIGQDGTPRVHEELFVVPPAETVQDTVALEEGSAAEEPVQTVETEKGKISQRLGDELAMMKTELLALHVARNPAFAADLGTFLMVESAMLTSASWAIPSDLRANAPYPRVSGFVSETRAARDWTSLDEALDRSWLTLETIEARYDAFCVLPESTRAAWLGWSIARTLHAVPVGRPGADFLDHLGRKLELDVSAWWRPTARNYFDRIPKPGILALFEEIGGTELRARHAGAKKHDLAFAAQLLFAGETIIEADRKERALRWVPAEMLFGPNEDAVAGDVASECRSEPDAPATDDELDSDIADAA</sequence>
<keyword evidence="4" id="KW-1185">Reference proteome</keyword>
<dbReference type="Proteomes" id="UP001169764">
    <property type="component" value="Unassembled WGS sequence"/>
</dbReference>
<dbReference type="Pfam" id="PF17762">
    <property type="entry name" value="HTH_ParB"/>
    <property type="match status" value="1"/>
</dbReference>
<evidence type="ECO:0000313" key="4">
    <source>
        <dbReference type="Proteomes" id="UP001169764"/>
    </source>
</evidence>
<dbReference type="InterPro" id="IPR050336">
    <property type="entry name" value="Chromosome_partition/occlusion"/>
</dbReference>
<dbReference type="InterPro" id="IPR003115">
    <property type="entry name" value="ParB_N"/>
</dbReference>
<dbReference type="InterPro" id="IPR041468">
    <property type="entry name" value="HTH_ParB/Spo0J"/>
</dbReference>
<dbReference type="PANTHER" id="PTHR33375">
    <property type="entry name" value="CHROMOSOME-PARTITIONING PROTEIN PARB-RELATED"/>
    <property type="match status" value="1"/>
</dbReference>
<feature type="domain" description="ParB-like N-terminal" evidence="2">
    <location>
        <begin position="6"/>
        <end position="104"/>
    </location>
</feature>